<dbReference type="AlphaFoldDB" id="M3B5G0"/>
<name>M3B5G0_PSEFD</name>
<evidence type="ECO:0000313" key="3">
    <source>
        <dbReference type="Proteomes" id="UP000016932"/>
    </source>
</evidence>
<dbReference type="EMBL" id="KB446557">
    <property type="protein sequence ID" value="EME84597.1"/>
    <property type="molecule type" value="Genomic_DNA"/>
</dbReference>
<feature type="region of interest" description="Disordered" evidence="1">
    <location>
        <begin position="1"/>
        <end position="34"/>
    </location>
</feature>
<keyword evidence="3" id="KW-1185">Reference proteome</keyword>
<proteinExistence type="predicted"/>
<dbReference type="GeneID" id="19337246"/>
<dbReference type="Proteomes" id="UP000016932">
    <property type="component" value="Unassembled WGS sequence"/>
</dbReference>
<accession>M3B5G0</accession>
<sequence length="68" mass="7546">MASQIMSTLQQTRSPAVAEPEKKQRKRAKSDLVAGQRYQEPRQSGVVIAVTPIATPRLCHPKAFGPFR</sequence>
<dbReference type="RefSeq" id="XP_007925221.1">
    <property type="nucleotide sequence ID" value="XM_007927030.1"/>
</dbReference>
<evidence type="ECO:0000256" key="1">
    <source>
        <dbReference type="SAM" id="MobiDB-lite"/>
    </source>
</evidence>
<gene>
    <name evidence="2" type="ORF">MYCFIDRAFT_210920</name>
</gene>
<organism evidence="2 3">
    <name type="scientific">Pseudocercospora fijiensis (strain CIRAD86)</name>
    <name type="common">Black leaf streak disease fungus</name>
    <name type="synonym">Mycosphaerella fijiensis</name>
    <dbReference type="NCBI Taxonomy" id="383855"/>
    <lineage>
        <taxon>Eukaryota</taxon>
        <taxon>Fungi</taxon>
        <taxon>Dikarya</taxon>
        <taxon>Ascomycota</taxon>
        <taxon>Pezizomycotina</taxon>
        <taxon>Dothideomycetes</taxon>
        <taxon>Dothideomycetidae</taxon>
        <taxon>Mycosphaerellales</taxon>
        <taxon>Mycosphaerellaceae</taxon>
        <taxon>Pseudocercospora</taxon>
    </lineage>
</organism>
<dbReference type="KEGG" id="pfj:MYCFIDRAFT_210920"/>
<feature type="compositionally biased region" description="Polar residues" evidence="1">
    <location>
        <begin position="1"/>
        <end position="14"/>
    </location>
</feature>
<dbReference type="HOGENOM" id="CLU_2795025_0_0_1"/>
<evidence type="ECO:0000313" key="2">
    <source>
        <dbReference type="EMBL" id="EME84597.1"/>
    </source>
</evidence>
<reference evidence="2 3" key="1">
    <citation type="journal article" date="2012" name="PLoS Pathog.">
        <title>Diverse lifestyles and strategies of plant pathogenesis encoded in the genomes of eighteen Dothideomycetes fungi.</title>
        <authorList>
            <person name="Ohm R.A."/>
            <person name="Feau N."/>
            <person name="Henrissat B."/>
            <person name="Schoch C.L."/>
            <person name="Horwitz B.A."/>
            <person name="Barry K.W."/>
            <person name="Condon B.J."/>
            <person name="Copeland A.C."/>
            <person name="Dhillon B."/>
            <person name="Glaser F."/>
            <person name="Hesse C.N."/>
            <person name="Kosti I."/>
            <person name="LaButti K."/>
            <person name="Lindquist E.A."/>
            <person name="Lucas S."/>
            <person name="Salamov A.A."/>
            <person name="Bradshaw R.E."/>
            <person name="Ciuffetti L."/>
            <person name="Hamelin R.C."/>
            <person name="Kema G.H.J."/>
            <person name="Lawrence C."/>
            <person name="Scott J.A."/>
            <person name="Spatafora J.W."/>
            <person name="Turgeon B.G."/>
            <person name="de Wit P.J.G.M."/>
            <person name="Zhong S."/>
            <person name="Goodwin S.B."/>
            <person name="Grigoriev I.V."/>
        </authorList>
    </citation>
    <scope>NUCLEOTIDE SEQUENCE [LARGE SCALE GENOMIC DNA]</scope>
    <source>
        <strain evidence="2 3">CIRAD86</strain>
    </source>
</reference>
<protein>
    <submittedName>
        <fullName evidence="2">Uncharacterized protein</fullName>
    </submittedName>
</protein>
<dbReference type="VEuPathDB" id="FungiDB:MYCFIDRAFT_210920"/>